<reference evidence="3" key="1">
    <citation type="journal article" date="2014" name="Nucleic Acids Res.">
        <title>The evolutionary dynamics of variant antigen genes in Babesia reveal a history of genomic innovation underlying host-parasite interaction.</title>
        <authorList>
            <person name="Jackson A.P."/>
            <person name="Otto T.D."/>
            <person name="Darby A."/>
            <person name="Ramaprasad A."/>
            <person name="Xia D."/>
            <person name="Echaide I.E."/>
            <person name="Farber M."/>
            <person name="Gahlot S."/>
            <person name="Gamble J."/>
            <person name="Gupta D."/>
            <person name="Gupta Y."/>
            <person name="Jackson L."/>
            <person name="Malandrin L."/>
            <person name="Malas T.B."/>
            <person name="Moussa E."/>
            <person name="Nair M."/>
            <person name="Reid A.J."/>
            <person name="Sanders M."/>
            <person name="Sharma J."/>
            <person name="Tracey A."/>
            <person name="Quail M.A."/>
            <person name="Weir W."/>
            <person name="Wastling J.M."/>
            <person name="Hall N."/>
            <person name="Willadsen P."/>
            <person name="Lingelbach K."/>
            <person name="Shiels B."/>
            <person name="Tait A."/>
            <person name="Berriman M."/>
            <person name="Allred D.R."/>
            <person name="Pain A."/>
        </authorList>
    </citation>
    <scope>NUCLEOTIDE SEQUENCE [LARGE SCALE GENOMIC DNA]</scope>
    <source>
        <strain evidence="3">Bond</strain>
    </source>
</reference>
<feature type="region of interest" description="Disordered" evidence="1">
    <location>
        <begin position="1409"/>
        <end position="1428"/>
    </location>
</feature>
<protein>
    <submittedName>
        <fullName evidence="2">Uncharacterized protein</fullName>
    </submittedName>
</protein>
<sequence>MTHGFQPLSSSGATLYIPGQLELIDTGVSSASDSDTCEQEAIAATPRASAVREQVDKSCRATPSTASRVRRTPKASPVRVALRRYAVTKSETLQHLYEHWTPLLTRAWPQDVQGAANVLAECNSLIGIQRRWLSNYECALLFRQLATDAYPDPERLRCVLGLLLRWWFCGKFAVHLAQFPHLGNEAVLVNAAYGILSSSWTQARLMLQLLECHDTLGELLYGVLIHPTEAQSGDHAIDAASCNSLLLKVLPIIKRGLLEPDPEPACSKATRFIEDMSTKALYLRFDRGFDNKRLHLRHECRTDDKLSLVEKLWGGVLRCNVANLQSGQPQRCDCHGRMAGILLNLISKTTSLGTHGSSSTLEGCRQLSTRRLIGYFAKWVAAKTPKANKNGAVVPPQESSEGQTEDKFVATGMAGNCARQKPGEASSSSCDNRATSNCCTLNRSAQLLLDTELAADSLQRVDECVGLCAGVVFSKPPLIKEEPGVDEARTTGAPIALNTSDTFIVMAFGNIWDNRNSSADPVHRACMTLLAGAILMIEDNHLMGDVILDEGYSRPLLASKLSQSDDGRVIVDKVLRHRQFYSWSSGVANGKYNGCSEPSAAATSRAERLKSPVDSAARVDYIMGEPSQHLGEVHRALCEAAGVCSNNASFVPALMIRDAWTSSTRHNVVFKMCRQAAYHVLDGLWQVLQQGETCSANISLEVGDGDCRRSATAYAMVALASLMGDTVVLQTADAHVGIVRIAVLLGRGKDFASPDYGSHITDDNLLNLLLKLLYTDIATDASMALECHSSQLAIYRTLLVHYLRKALLQPTKQAFDIGFAGKRVVDFDAIFRRILRLIFFRVHVALVDRPKFESFLRTRVEYAAQHDNTDNEGEFLEEINCGYIELSDDDTGRKTSSDGDVGVDGAIDHRIFGFLEYSPSHRVARKLWRRFVKSEHGGEQEEMPSHSGPLDRSMAREAGAANSEHPRFSKGMPDMDLLFFESVFELCGQLRFCVDEDQLFRHNKVDRLLYQLFLHICHVDKGANIQRNYETNVLCKINRVHETDEYGEVDTDRATLDSLGWKQGSVGMPSGGSTACEQPADEQKECGYVNLDVLFLSRQKFTKRSYYVLSRLAIESLVRWLSPESAACAVCRWASSVPIDTTSRVKAYKPATASAIVTMLSLSMLCHVALPSAEELPLQKVESLVSAANVCFVNLTVSFTAAATIPDAVEVIGSDEDEGSERGDSCAISRGGGAHVEPTGDHIKVKEEPNETCGAASTGSGVEPAARVKRERPSVSDDLCRHSVNQHSCDERHLIASTDEHYVAPELAEGAWQRGRSYVPGGLQMWKDHKIREHRARQLCLMRLRNHLRKRLIKEGVHLLQICVVFVHILGHVVLQTANCLLNPQNGYVTASHTAATLQECSSSEKQGCFGDSNNTDVSEAPPVGTTTAPVIKEGVTACPSDIPSSSLTSFTTAEDGWVTPPSGNRDSSATSPGNATSKSRSEAHNANGEGQQGNGGVRDGREAIEAPHRHELVSNADGEPVNAEGVTQPVIDAEGVRCVPGAYRDPARSGSCRMKDYAESDTTCHKHNSDASMAESKQTCGETRGEHSCQRNEDTNAVDYPNNLGTKDSHQMRLSADPKLASKFECAMQFLGLACNTLDSLLGACSTVSRCCVGDDLEVAIWDNDRMIKAAEEELELLLHEISFLRDQVEAHIAPLRALHSEAMLTADYPSTQDSGAGRHLKAEHKAAQSGDDESCVESGDSSSDGDCSGAEYDDDLGSFVDFETDSHLGMVTFRRPNKRANTASRLRDVVLRSEWNCLIKSYLS</sequence>
<feature type="region of interest" description="Disordered" evidence="1">
    <location>
        <begin position="938"/>
        <end position="968"/>
    </location>
</feature>
<keyword evidence="3" id="KW-1185">Reference proteome</keyword>
<accession>A0A061DER3</accession>
<dbReference type="Proteomes" id="UP000033188">
    <property type="component" value="Chromosome 4"/>
</dbReference>
<evidence type="ECO:0000256" key="1">
    <source>
        <dbReference type="SAM" id="MobiDB-lite"/>
    </source>
</evidence>
<evidence type="ECO:0000313" key="2">
    <source>
        <dbReference type="EMBL" id="CDR97730.1"/>
    </source>
</evidence>
<feature type="region of interest" description="Disordered" evidence="1">
    <location>
        <begin position="1215"/>
        <end position="1239"/>
    </location>
</feature>
<feature type="compositionally biased region" description="Low complexity" evidence="1">
    <location>
        <begin position="1738"/>
        <end position="1749"/>
    </location>
</feature>
<dbReference type="GeneID" id="24566271"/>
<feature type="region of interest" description="Disordered" evidence="1">
    <location>
        <begin position="1714"/>
        <end position="1749"/>
    </location>
</feature>
<dbReference type="VEuPathDB" id="PiroplasmaDB:BBBOND_0402200"/>
<gene>
    <name evidence="2" type="ORF">BBBOND_0402200</name>
</gene>
<dbReference type="RefSeq" id="XP_012769916.1">
    <property type="nucleotide sequence ID" value="XM_012914462.1"/>
</dbReference>
<organism evidence="2 3">
    <name type="scientific">Babesia bigemina</name>
    <dbReference type="NCBI Taxonomy" id="5866"/>
    <lineage>
        <taxon>Eukaryota</taxon>
        <taxon>Sar</taxon>
        <taxon>Alveolata</taxon>
        <taxon>Apicomplexa</taxon>
        <taxon>Aconoidasida</taxon>
        <taxon>Piroplasmida</taxon>
        <taxon>Babesiidae</taxon>
        <taxon>Babesia</taxon>
    </lineage>
</organism>
<dbReference type="KEGG" id="bbig:BBBOND_0402200"/>
<feature type="compositionally biased region" description="Polar residues" evidence="1">
    <location>
        <begin position="1462"/>
        <end position="1479"/>
    </location>
</feature>
<dbReference type="OrthoDB" id="362011at2759"/>
<feature type="compositionally biased region" description="Basic and acidic residues" evidence="1">
    <location>
        <begin position="1584"/>
        <end position="1595"/>
    </location>
</feature>
<feature type="region of interest" description="Disordered" evidence="1">
    <location>
        <begin position="1564"/>
        <end position="1611"/>
    </location>
</feature>
<feature type="region of interest" description="Disordered" evidence="1">
    <location>
        <begin position="1452"/>
        <end position="1500"/>
    </location>
</feature>
<dbReference type="OMA" id="EWNCLIK"/>
<name>A0A061DER3_BABBI</name>
<feature type="compositionally biased region" description="Polar residues" evidence="1">
    <location>
        <begin position="1409"/>
        <end position="1418"/>
    </location>
</feature>
<dbReference type="EMBL" id="LK391710">
    <property type="protein sequence ID" value="CDR97730.1"/>
    <property type="molecule type" value="Genomic_DNA"/>
</dbReference>
<proteinExistence type="predicted"/>
<evidence type="ECO:0000313" key="3">
    <source>
        <dbReference type="Proteomes" id="UP000033188"/>
    </source>
</evidence>